<dbReference type="EMBL" id="JAHCRT010000001">
    <property type="protein sequence ID" value="MDQ9292020.1"/>
    <property type="molecule type" value="Genomic_DNA"/>
</dbReference>
<dbReference type="RefSeq" id="WP_000523874.1">
    <property type="nucleotide sequence ID" value="NZ_ADKG01000009.1"/>
</dbReference>
<keyword evidence="10 12" id="KW-0443">Lipid metabolism</keyword>
<comment type="subcellular location">
    <subcellularLocation>
        <location evidence="12">Cell inner membrane</location>
        <topology evidence="12">Multi-pass membrane protein</topology>
    </subcellularLocation>
    <subcellularLocation>
        <location evidence="1">Cell membrane</location>
        <topology evidence="1">Multi-pass membrane protein</topology>
    </subcellularLocation>
</comment>
<evidence type="ECO:0000256" key="9">
    <source>
        <dbReference type="ARBA" id="ARBA00022989"/>
    </source>
</evidence>
<dbReference type="Gene3D" id="1.10.3730.20">
    <property type="match status" value="1"/>
</dbReference>
<name>A0A2B7LIM2_9ESCH</name>
<dbReference type="GO" id="GO:0009103">
    <property type="term" value="P:lipopolysaccharide biosynthetic process"/>
    <property type="evidence" value="ECO:0007669"/>
    <property type="project" value="UniProtKB-UniRule"/>
</dbReference>
<evidence type="ECO:0000256" key="3">
    <source>
        <dbReference type="ARBA" id="ARBA00022475"/>
    </source>
</evidence>
<keyword evidence="4 12" id="KW-0444">Lipid biosynthesis</keyword>
<keyword evidence="7 12" id="KW-0812">Transmembrane</keyword>
<dbReference type="InterPro" id="IPR000390">
    <property type="entry name" value="Small_drug/metabolite_transptr"/>
</dbReference>
<dbReference type="PANTHER" id="PTHR30561:SF9">
    <property type="entry name" value="4-AMINO-4-DEOXY-L-ARABINOSE-PHOSPHOUNDECAPRENOL FLIPPASE SUBUNIT ARNF-RELATED"/>
    <property type="match status" value="1"/>
</dbReference>
<dbReference type="GO" id="GO:1901505">
    <property type="term" value="F:carbohydrate derivative transmembrane transporter activity"/>
    <property type="evidence" value="ECO:0007669"/>
    <property type="project" value="InterPro"/>
</dbReference>
<dbReference type="UniPathway" id="UPA00030"/>
<dbReference type="NCBIfam" id="NF002816">
    <property type="entry name" value="PRK02971.1-2"/>
    <property type="match status" value="1"/>
</dbReference>
<evidence type="ECO:0000313" key="17">
    <source>
        <dbReference type="EMBL" id="RDR28830.1"/>
    </source>
</evidence>
<dbReference type="Proteomes" id="UP000254454">
    <property type="component" value="Unassembled WGS sequence"/>
</dbReference>
<reference evidence="14 24" key="4">
    <citation type="submission" date="2021-05" db="EMBL/GenBank/DDBJ databases">
        <title>Genome sequence of E. marmotae isolates.</title>
        <authorList>
            <person name="Binsker U."/>
            <person name="Hammerl J.A."/>
        </authorList>
    </citation>
    <scope>NUCLEOTIDE SEQUENCE [LARGE SCALE GENOMIC DNA]</scope>
    <source>
        <strain evidence="14 24">21-MO00586</strain>
    </source>
</reference>
<organism evidence="17 19">
    <name type="scientific">Escherichia marmotae</name>
    <dbReference type="NCBI Taxonomy" id="1499973"/>
    <lineage>
        <taxon>Bacteria</taxon>
        <taxon>Pseudomonadati</taxon>
        <taxon>Pseudomonadota</taxon>
        <taxon>Gammaproteobacteria</taxon>
        <taxon>Enterobacterales</taxon>
        <taxon>Enterobacteriaceae</taxon>
        <taxon>Escherichia</taxon>
    </lineage>
</organism>
<dbReference type="InterPro" id="IPR022832">
    <property type="entry name" value="Flippase_ArnF"/>
</dbReference>
<evidence type="ECO:0000313" key="21">
    <source>
        <dbReference type="Proteomes" id="UP000512115"/>
    </source>
</evidence>
<dbReference type="EMBL" id="CP056159">
    <property type="protein sequence ID" value="QLV03687.1"/>
    <property type="molecule type" value="Genomic_DNA"/>
</dbReference>
<comment type="pathway">
    <text evidence="12">Bacterial outer membrane biogenesis; lipopolysaccharide biosynthesis.</text>
</comment>
<keyword evidence="24" id="KW-1185">Reference proteome</keyword>
<feature type="transmembrane region" description="Helical" evidence="12">
    <location>
        <begin position="47"/>
        <end position="65"/>
    </location>
</feature>
<dbReference type="EMBL" id="JABXPT010000001">
    <property type="protein sequence ID" value="MBA7897025.1"/>
    <property type="molecule type" value="Genomic_DNA"/>
</dbReference>
<comment type="caution">
    <text evidence="12">Lacks conserved residue(s) required for the propagation of feature annotation.</text>
</comment>
<dbReference type="EMBL" id="QONO01000025">
    <property type="protein sequence ID" value="RDR28830.1"/>
    <property type="molecule type" value="Genomic_DNA"/>
</dbReference>
<reference evidence="21 22" key="3">
    <citation type="submission" date="2020-06" db="EMBL/GenBank/DDBJ databases">
        <title>REHAB project genomes.</title>
        <authorList>
            <person name="Shaw L.P."/>
        </authorList>
    </citation>
    <scope>NUCLEOTIDE SEQUENCE [LARGE SCALE GENOMIC DNA]</scope>
    <source>
        <strain evidence="13 23">RHBSTW-00604</strain>
        <strain evidence="16 22">RHBSTW-00777</strain>
        <strain evidence="15 21">RHBSTW-00814</strain>
    </source>
</reference>
<proteinExistence type="inferred from homology"/>
<dbReference type="GO" id="GO:0009245">
    <property type="term" value="P:lipid A biosynthetic process"/>
    <property type="evidence" value="ECO:0007669"/>
    <property type="project" value="UniProtKB-UniRule"/>
</dbReference>
<dbReference type="PANTHER" id="PTHR30561">
    <property type="entry name" value="SMR FAMILY PROTON-DEPENDENT DRUG EFFLUX TRANSPORTER SUGE"/>
    <property type="match status" value="1"/>
</dbReference>
<evidence type="ECO:0000313" key="14">
    <source>
        <dbReference type="EMBL" id="MDQ9292020.1"/>
    </source>
</evidence>
<evidence type="ECO:0000313" key="20">
    <source>
        <dbReference type="Proteomes" id="UP000277464"/>
    </source>
</evidence>
<dbReference type="GeneID" id="86947199"/>
<dbReference type="Proteomes" id="UP000512146">
    <property type="component" value="Chromosome"/>
</dbReference>
<keyword evidence="9 12" id="KW-1133">Transmembrane helix</keyword>
<comment type="function">
    <text evidence="12">Translocates 4-amino-4-deoxy-L-arabinose-phosphoundecaprenol (alpha-L-Ara4N-phosphoundecaprenol) from the cytoplasmic to the periplasmic side of the inner membrane.</text>
</comment>
<evidence type="ECO:0000313" key="23">
    <source>
        <dbReference type="Proteomes" id="UP000518474"/>
    </source>
</evidence>
<evidence type="ECO:0000256" key="10">
    <source>
        <dbReference type="ARBA" id="ARBA00023098"/>
    </source>
</evidence>
<reference evidence="17 19" key="1">
    <citation type="submission" date="2018-06" db="EMBL/GenBank/DDBJ databases">
        <title>Recombination Drives Gene Content and Phenotype Evolution in Wild Type E. coli Strains.</title>
        <authorList>
            <person name="Field C.M."/>
            <person name="Silander O.K."/>
            <person name="Van Nimwegen E."/>
        </authorList>
    </citation>
    <scope>NUCLEOTIDE SEQUENCE [LARGE SCALE GENOMIC DNA]</scope>
    <source>
        <strain evidence="17 19">SC344</strain>
    </source>
</reference>
<dbReference type="EMBL" id="CP056165">
    <property type="protein sequence ID" value="QLX31047.1"/>
    <property type="molecule type" value="Genomic_DNA"/>
</dbReference>
<evidence type="ECO:0000256" key="8">
    <source>
        <dbReference type="ARBA" id="ARBA00022985"/>
    </source>
</evidence>
<comment type="subunit">
    <text evidence="12">Heterodimer of ArnE and ArnF.</text>
</comment>
<dbReference type="Proteomes" id="UP001235723">
    <property type="component" value="Unassembled WGS sequence"/>
</dbReference>
<evidence type="ECO:0000313" key="19">
    <source>
        <dbReference type="Proteomes" id="UP000254454"/>
    </source>
</evidence>
<feature type="transmembrane region" description="Helical" evidence="12">
    <location>
        <begin position="103"/>
        <end position="124"/>
    </location>
</feature>
<comment type="similarity">
    <text evidence="12">Belongs to the ArnF family.</text>
</comment>
<dbReference type="Proteomes" id="UP000512115">
    <property type="component" value="Chromosome"/>
</dbReference>
<protein>
    <recommendedName>
        <fullName evidence="12">Probable 4-amino-4-deoxy-L-arabinose-phosphoundecaprenol flippase subunit ArnF</fullName>
        <shortName evidence="12">L-Ara4N-phosphoundecaprenol flippase subunit ArnF</shortName>
    </recommendedName>
    <alternativeName>
        <fullName evidence="12">Undecaprenyl phosphate-aminoarabinose flippase subunit ArnF</fullName>
    </alternativeName>
</protein>
<evidence type="ECO:0000256" key="1">
    <source>
        <dbReference type="ARBA" id="ARBA00004651"/>
    </source>
</evidence>
<keyword evidence="11 12" id="KW-0472">Membrane</keyword>
<sequence>MGLMWGLFSVIIASAAQLSLGYAASHLPPMTQLWDFIAALFAFDFGARMLVVGLVGYLISVFCWYKALHQLALSKAYALLSVSYVLVWIASMILPGWEGTFSLKAMLGVACIMCGLTLIFMPIAKQRY</sequence>
<evidence type="ECO:0000256" key="12">
    <source>
        <dbReference type="HAMAP-Rule" id="MF_00538"/>
    </source>
</evidence>
<keyword evidence="5 12" id="KW-0997">Cell inner membrane</keyword>
<evidence type="ECO:0000256" key="2">
    <source>
        <dbReference type="ARBA" id="ARBA00022448"/>
    </source>
</evidence>
<evidence type="ECO:0000256" key="4">
    <source>
        <dbReference type="ARBA" id="ARBA00022516"/>
    </source>
</evidence>
<dbReference type="EMBL" id="LR134270">
    <property type="protein sequence ID" value="VED79854.1"/>
    <property type="molecule type" value="Genomic_DNA"/>
</dbReference>
<reference evidence="18 20" key="2">
    <citation type="submission" date="2018-12" db="EMBL/GenBank/DDBJ databases">
        <authorList>
            <consortium name="Pathogen Informatics"/>
        </authorList>
    </citation>
    <scope>NUCLEOTIDE SEQUENCE [LARGE SCALE GENOMIC DNA]</scope>
    <source>
        <strain evidence="18 20">NCTC8196</strain>
    </source>
</reference>
<evidence type="ECO:0000313" key="22">
    <source>
        <dbReference type="Proteomes" id="UP000512146"/>
    </source>
</evidence>
<keyword evidence="2 12" id="KW-0813">Transport</keyword>
<evidence type="ECO:0000256" key="11">
    <source>
        <dbReference type="ARBA" id="ARBA00023136"/>
    </source>
</evidence>
<dbReference type="HAMAP" id="MF_00538">
    <property type="entry name" value="Flippase_ArnF"/>
    <property type="match status" value="1"/>
</dbReference>
<dbReference type="Proteomes" id="UP000277464">
    <property type="component" value="Chromosome"/>
</dbReference>
<dbReference type="AlphaFoldDB" id="A0A2B7LIM2"/>
<evidence type="ECO:0000256" key="6">
    <source>
        <dbReference type="ARBA" id="ARBA00022556"/>
    </source>
</evidence>
<evidence type="ECO:0000313" key="16">
    <source>
        <dbReference type="EMBL" id="QLX31047.1"/>
    </source>
</evidence>
<dbReference type="GO" id="GO:0005886">
    <property type="term" value="C:plasma membrane"/>
    <property type="evidence" value="ECO:0007669"/>
    <property type="project" value="UniProtKB-SubCell"/>
</dbReference>
<evidence type="ECO:0000256" key="7">
    <source>
        <dbReference type="ARBA" id="ARBA00022692"/>
    </source>
</evidence>
<evidence type="ECO:0000313" key="18">
    <source>
        <dbReference type="EMBL" id="VED79854.1"/>
    </source>
</evidence>
<dbReference type="Proteomes" id="UP000518474">
    <property type="component" value="Unassembled WGS sequence"/>
</dbReference>
<accession>A0A2B7LIM2</accession>
<keyword evidence="6 12" id="KW-0441">Lipid A biosynthesis</keyword>
<gene>
    <name evidence="12 17" type="primary">arnF</name>
    <name evidence="17" type="ORF">C4A13_02958</name>
    <name evidence="13" type="ORF">HV245_02250</name>
    <name evidence="16" type="ORF">HV276_15645</name>
    <name evidence="15" type="ORF">HV284_22830</name>
    <name evidence="14" type="ORF">KJE03_00750</name>
    <name evidence="18" type="ORF">NCTC8196_03085</name>
</gene>
<evidence type="ECO:0000256" key="5">
    <source>
        <dbReference type="ARBA" id="ARBA00022519"/>
    </source>
</evidence>
<evidence type="ECO:0000313" key="15">
    <source>
        <dbReference type="EMBL" id="QLV03687.1"/>
    </source>
</evidence>
<keyword evidence="8 12" id="KW-0448">Lipopolysaccharide biosynthesis</keyword>
<evidence type="ECO:0000313" key="24">
    <source>
        <dbReference type="Proteomes" id="UP001235723"/>
    </source>
</evidence>
<feature type="transmembrane region" description="Helical" evidence="12">
    <location>
        <begin position="77"/>
        <end position="97"/>
    </location>
</feature>
<accession>A0A370VBQ2</accession>
<keyword evidence="3 12" id="KW-1003">Cell membrane</keyword>
<evidence type="ECO:0000313" key="13">
    <source>
        <dbReference type="EMBL" id="MBA7897025.1"/>
    </source>
</evidence>